<dbReference type="Pfam" id="PF03009">
    <property type="entry name" value="GDPD"/>
    <property type="match status" value="1"/>
</dbReference>
<sequence length="256" mass="27843">MTRPLPDAFCRLPLAHRALHDKAAGRPENSRAAILAAISAGYGIEIDVQPSKEGCAMVFHDYDLKRLTGERGPIQQRAAHDLGQVVLLGGDEGIPTLNEVLELVGGKVPLLIELKDQNGQMGVTDGRLEQAVAQGVQGYGGPVAVMSFNPEMVARLAELIPEVPRGLTTAGFTPEDWGLLKPQVRERLRTIPDFDRVGASFISHDVNDLDNVRVAELKGQGADILCWTVRSEAQERMAREVVCNITFEGYLPEFPG</sequence>
<proteinExistence type="predicted"/>
<organism evidence="2 3">
    <name type="scientific">Roseovarius bejariae</name>
    <dbReference type="NCBI Taxonomy" id="2576383"/>
    <lineage>
        <taxon>Bacteria</taxon>
        <taxon>Pseudomonadati</taxon>
        <taxon>Pseudomonadota</taxon>
        <taxon>Alphaproteobacteria</taxon>
        <taxon>Rhodobacterales</taxon>
        <taxon>Roseobacteraceae</taxon>
        <taxon>Roseovarius</taxon>
    </lineage>
</organism>
<evidence type="ECO:0000259" key="1">
    <source>
        <dbReference type="PROSITE" id="PS51704"/>
    </source>
</evidence>
<dbReference type="PANTHER" id="PTHR46211:SF1">
    <property type="entry name" value="GLYCEROPHOSPHODIESTER PHOSPHODIESTERASE, CYTOPLASMIC"/>
    <property type="match status" value="1"/>
</dbReference>
<dbReference type="PROSITE" id="PS51704">
    <property type="entry name" value="GP_PDE"/>
    <property type="match status" value="1"/>
</dbReference>
<dbReference type="RefSeq" id="WP_154149545.1">
    <property type="nucleotide sequence ID" value="NZ_SZWE01000001.1"/>
</dbReference>
<evidence type="ECO:0000313" key="3">
    <source>
        <dbReference type="Proteomes" id="UP000564704"/>
    </source>
</evidence>
<gene>
    <name evidence="2" type="ORF">FDP25_05070</name>
</gene>
<dbReference type="GO" id="GO:0008081">
    <property type="term" value="F:phosphoric diester hydrolase activity"/>
    <property type="evidence" value="ECO:0007669"/>
    <property type="project" value="InterPro"/>
</dbReference>
<dbReference type="AlphaFoldDB" id="A0A844CVU7"/>
<evidence type="ECO:0000313" key="2">
    <source>
        <dbReference type="EMBL" id="MRU14800.1"/>
    </source>
</evidence>
<dbReference type="SUPFAM" id="SSF51695">
    <property type="entry name" value="PLC-like phosphodiesterases"/>
    <property type="match status" value="1"/>
</dbReference>
<feature type="domain" description="GP-PDE" evidence="1">
    <location>
        <begin position="11"/>
        <end position="256"/>
    </location>
</feature>
<name>A0A844CVU7_9RHOB</name>
<dbReference type="GO" id="GO:0006629">
    <property type="term" value="P:lipid metabolic process"/>
    <property type="evidence" value="ECO:0007669"/>
    <property type="project" value="InterPro"/>
</dbReference>
<dbReference type="OrthoDB" id="384721at2"/>
<dbReference type="InterPro" id="IPR017946">
    <property type="entry name" value="PLC-like_Pdiesterase_TIM-brl"/>
</dbReference>
<keyword evidence="3" id="KW-1185">Reference proteome</keyword>
<comment type="caution">
    <text evidence="2">The sequence shown here is derived from an EMBL/GenBank/DDBJ whole genome shotgun (WGS) entry which is preliminary data.</text>
</comment>
<dbReference type="Gene3D" id="3.20.20.190">
    <property type="entry name" value="Phosphatidylinositol (PI) phosphodiesterase"/>
    <property type="match status" value="1"/>
</dbReference>
<accession>A0A844CVU7</accession>
<reference evidence="2 3" key="1">
    <citation type="submission" date="2019-05" db="EMBL/GenBank/DDBJ databases">
        <title>Roseovarius bejariae sp. nov., a moderately halophylic bacterium isolated from a saline soil in Rambla Salada (Murcia).</title>
        <authorList>
            <person name="Castro D.J."/>
            <person name="Gomez-Altuve A."/>
            <person name="Reina J.C."/>
            <person name="Rodriguez M."/>
            <person name="Sampedro I."/>
            <person name="Llamas I."/>
            <person name="Martinez-Checa F."/>
        </authorList>
    </citation>
    <scope>NUCLEOTIDE SEQUENCE [LARGE SCALE GENOMIC DNA]</scope>
    <source>
        <strain evidence="2 3">A21</strain>
    </source>
</reference>
<dbReference type="InterPro" id="IPR030395">
    <property type="entry name" value="GP_PDE_dom"/>
</dbReference>
<protein>
    <submittedName>
        <fullName evidence="2">Phosphodiesterase</fullName>
    </submittedName>
</protein>
<dbReference type="PANTHER" id="PTHR46211">
    <property type="entry name" value="GLYCEROPHOSPHORYL DIESTER PHOSPHODIESTERASE"/>
    <property type="match status" value="1"/>
</dbReference>
<dbReference type="Proteomes" id="UP000564704">
    <property type="component" value="Unassembled WGS sequence"/>
</dbReference>
<dbReference type="EMBL" id="SZWE01000001">
    <property type="protein sequence ID" value="MRU14800.1"/>
    <property type="molecule type" value="Genomic_DNA"/>
</dbReference>